<accession>A0A7V6PEU6</accession>
<dbReference type="EMBL" id="DUMN01000535">
    <property type="protein sequence ID" value="HHV69694.1"/>
    <property type="molecule type" value="Genomic_DNA"/>
</dbReference>
<feature type="region of interest" description="Disordered" evidence="1">
    <location>
        <begin position="1"/>
        <end position="26"/>
    </location>
</feature>
<protein>
    <submittedName>
        <fullName evidence="2">Uncharacterized protein</fullName>
    </submittedName>
</protein>
<gene>
    <name evidence="2" type="ORF">GXX48_18965</name>
</gene>
<reference evidence="2 3" key="1">
    <citation type="journal article" date="2020" name="Biotechnol. Biofuels">
        <title>New insights from the biogas microbiome by comprehensive genome-resolved metagenomics of nearly 1600 species originating from multiple anaerobic digesters.</title>
        <authorList>
            <person name="Campanaro S."/>
            <person name="Treu L."/>
            <person name="Rodriguez-R L.M."/>
            <person name="Kovalovszki A."/>
            <person name="Ziels R.M."/>
            <person name="Maus I."/>
            <person name="Zhu X."/>
            <person name="Kougias P.G."/>
            <person name="Basile A."/>
            <person name="Luo G."/>
            <person name="Schluter A."/>
            <person name="Konstantinidis K.T."/>
            <person name="Angelidaki I."/>
        </authorList>
    </citation>
    <scope>NUCLEOTIDE SEQUENCE [LARGE SCALE GENOMIC DNA]</scope>
    <source>
        <strain evidence="2">AS04akNAM_66</strain>
    </source>
</reference>
<feature type="compositionally biased region" description="Basic and acidic residues" evidence="1">
    <location>
        <begin position="1"/>
        <end position="10"/>
    </location>
</feature>
<evidence type="ECO:0000256" key="1">
    <source>
        <dbReference type="SAM" id="MobiDB-lite"/>
    </source>
</evidence>
<proteinExistence type="predicted"/>
<comment type="caution">
    <text evidence="2">The sequence shown here is derived from an EMBL/GenBank/DDBJ whole genome shotgun (WGS) entry which is preliminary data.</text>
</comment>
<name>A0A7V6PEU6_9HYPH</name>
<dbReference type="AlphaFoldDB" id="A0A7V6PEU6"/>
<organism evidence="2 3">
    <name type="scientific">Brucella intermedia</name>
    <dbReference type="NCBI Taxonomy" id="94625"/>
    <lineage>
        <taxon>Bacteria</taxon>
        <taxon>Pseudomonadati</taxon>
        <taxon>Pseudomonadota</taxon>
        <taxon>Alphaproteobacteria</taxon>
        <taxon>Hyphomicrobiales</taxon>
        <taxon>Brucellaceae</taxon>
        <taxon>Brucella/Ochrobactrum group</taxon>
        <taxon>Brucella</taxon>
    </lineage>
</organism>
<feature type="compositionally biased region" description="Polar residues" evidence="1">
    <location>
        <begin position="17"/>
        <end position="26"/>
    </location>
</feature>
<evidence type="ECO:0000313" key="2">
    <source>
        <dbReference type="EMBL" id="HHV69694.1"/>
    </source>
</evidence>
<evidence type="ECO:0000313" key="3">
    <source>
        <dbReference type="Proteomes" id="UP000551563"/>
    </source>
</evidence>
<sequence>MTASERRERAWGLVKSGTGSQDDQSKASGLTVSRIADYRRLWKYIKAEHPSGAESLSCLEALSIAKAHGFKTHR</sequence>
<dbReference type="Proteomes" id="UP000551563">
    <property type="component" value="Unassembled WGS sequence"/>
</dbReference>